<dbReference type="InterPro" id="IPR036457">
    <property type="entry name" value="PPM-type-like_dom_sf"/>
</dbReference>
<dbReference type="RefSeq" id="WP_317995430.1">
    <property type="nucleotide sequence ID" value="NZ_AP025523.1"/>
</dbReference>
<organism evidence="3 4">
    <name type="scientific">Vulcanimicrobium alpinum</name>
    <dbReference type="NCBI Taxonomy" id="3016050"/>
    <lineage>
        <taxon>Bacteria</taxon>
        <taxon>Bacillati</taxon>
        <taxon>Vulcanimicrobiota</taxon>
        <taxon>Vulcanimicrobiia</taxon>
        <taxon>Vulcanimicrobiales</taxon>
        <taxon>Vulcanimicrobiaceae</taxon>
        <taxon>Vulcanimicrobium</taxon>
    </lineage>
</organism>
<keyword evidence="4" id="KW-1185">Reference proteome</keyword>
<evidence type="ECO:0000313" key="4">
    <source>
        <dbReference type="Proteomes" id="UP001317532"/>
    </source>
</evidence>
<dbReference type="Proteomes" id="UP001317532">
    <property type="component" value="Chromosome"/>
</dbReference>
<dbReference type="EMBL" id="AP025523">
    <property type="protein sequence ID" value="BDE07866.1"/>
    <property type="molecule type" value="Genomic_DNA"/>
</dbReference>
<dbReference type="SUPFAM" id="SSF81606">
    <property type="entry name" value="PP2C-like"/>
    <property type="match status" value="1"/>
</dbReference>
<evidence type="ECO:0000313" key="3">
    <source>
        <dbReference type="EMBL" id="BDE07866.1"/>
    </source>
</evidence>
<gene>
    <name evidence="3" type="ORF">WPS_31420</name>
</gene>
<feature type="domain" description="PPM-type phosphatase" evidence="2">
    <location>
        <begin position="58"/>
        <end position="279"/>
    </location>
</feature>
<accession>A0AAN1XZT6</accession>
<keyword evidence="1" id="KW-0378">Hydrolase</keyword>
<evidence type="ECO:0000259" key="2">
    <source>
        <dbReference type="SMART" id="SM00331"/>
    </source>
</evidence>
<dbReference type="SMART" id="SM00331">
    <property type="entry name" value="PP2C_SIG"/>
    <property type="match status" value="1"/>
</dbReference>
<dbReference type="Pfam" id="PF07228">
    <property type="entry name" value="SpoIIE"/>
    <property type="match status" value="1"/>
</dbReference>
<dbReference type="AlphaFoldDB" id="A0AAN1XZT6"/>
<dbReference type="GO" id="GO:0016791">
    <property type="term" value="F:phosphatase activity"/>
    <property type="evidence" value="ECO:0007669"/>
    <property type="project" value="TreeGrafter"/>
</dbReference>
<proteinExistence type="predicted"/>
<reference evidence="3 4" key="1">
    <citation type="journal article" date="2022" name="ISME Commun">
        <title>Vulcanimicrobium alpinus gen. nov. sp. nov., the first cultivated representative of the candidate phylum 'Eremiobacterota', is a metabolically versatile aerobic anoxygenic phototroph.</title>
        <authorList>
            <person name="Yabe S."/>
            <person name="Muto K."/>
            <person name="Abe K."/>
            <person name="Yokota A."/>
            <person name="Staudigel H."/>
            <person name="Tebo B.M."/>
        </authorList>
    </citation>
    <scope>NUCLEOTIDE SEQUENCE [LARGE SCALE GENOMIC DNA]</scope>
    <source>
        <strain evidence="3 4">WC8-2</strain>
    </source>
</reference>
<dbReference type="InterPro" id="IPR001932">
    <property type="entry name" value="PPM-type_phosphatase-like_dom"/>
</dbReference>
<sequence length="280" mass="30231">MELPAIPPPLSTPAENSISENGFDSTATLQLDGASDISNWTAAKVLVEHLFALGSARILGVEYAVGYQLAHGLTGGDIVDVYHFDNDAVSFSIADIAGKGTQAAIHAAMVKYGLRAYASQGLTPERVLRSLDRLYIENNAFERIESFASVFFGMVDTSRRIMHYASGGHEAAAVLAPGEAPRLLEPTAPLIGVFDDQHHLFKQSFVELLPGTLFVATTDGVTEARADSGEFFGIERFLDTIDEFAEAPAELIVQQLIDRARAFSGDRLRDDVAVVAARFI</sequence>
<dbReference type="KEGG" id="vab:WPS_31420"/>
<evidence type="ECO:0000256" key="1">
    <source>
        <dbReference type="ARBA" id="ARBA00022801"/>
    </source>
</evidence>
<dbReference type="Gene3D" id="3.60.40.10">
    <property type="entry name" value="PPM-type phosphatase domain"/>
    <property type="match status" value="1"/>
</dbReference>
<protein>
    <recommendedName>
        <fullName evidence="2">PPM-type phosphatase domain-containing protein</fullName>
    </recommendedName>
</protein>
<name>A0AAN1XZT6_UNVUL</name>
<dbReference type="PANTHER" id="PTHR43156:SF2">
    <property type="entry name" value="STAGE II SPORULATION PROTEIN E"/>
    <property type="match status" value="1"/>
</dbReference>
<dbReference type="InterPro" id="IPR052016">
    <property type="entry name" value="Bact_Sigma-Reg"/>
</dbReference>
<dbReference type="PANTHER" id="PTHR43156">
    <property type="entry name" value="STAGE II SPORULATION PROTEIN E-RELATED"/>
    <property type="match status" value="1"/>
</dbReference>